<dbReference type="EMBL" id="CAJOBJ010316537">
    <property type="protein sequence ID" value="CAF5169264.1"/>
    <property type="molecule type" value="Genomic_DNA"/>
</dbReference>
<gene>
    <name evidence="2" type="ORF">GIL414_LOCUS66639</name>
</gene>
<evidence type="ECO:0000256" key="1">
    <source>
        <dbReference type="SAM" id="MobiDB-lite"/>
    </source>
</evidence>
<reference evidence="2" key="1">
    <citation type="submission" date="2021-02" db="EMBL/GenBank/DDBJ databases">
        <authorList>
            <person name="Nowell W R."/>
        </authorList>
    </citation>
    <scope>NUCLEOTIDE SEQUENCE</scope>
</reference>
<dbReference type="Proteomes" id="UP000681720">
    <property type="component" value="Unassembled WGS sequence"/>
</dbReference>
<accession>A0A8S3GMK6</accession>
<evidence type="ECO:0000313" key="3">
    <source>
        <dbReference type="Proteomes" id="UP000681720"/>
    </source>
</evidence>
<sequence length="147" mass="16147">KFNLCSDQEYSPLCFCRSSFPHSILTDLFLAKIFLYQCDNSFSTHQYYQNYSNMENHTYSSPLLDKKNPLSSSTASSSLTSSSFSSSSSPPNSSSISTSTNTNTTSSSISYIYTSPNSSTNHSSPAPTLVTSSDTSSNRKMKKNDMI</sequence>
<organism evidence="2 3">
    <name type="scientific">Rotaria magnacalcarata</name>
    <dbReference type="NCBI Taxonomy" id="392030"/>
    <lineage>
        <taxon>Eukaryota</taxon>
        <taxon>Metazoa</taxon>
        <taxon>Spiralia</taxon>
        <taxon>Gnathifera</taxon>
        <taxon>Rotifera</taxon>
        <taxon>Eurotatoria</taxon>
        <taxon>Bdelloidea</taxon>
        <taxon>Philodinida</taxon>
        <taxon>Philodinidae</taxon>
        <taxon>Rotaria</taxon>
    </lineage>
</organism>
<feature type="compositionally biased region" description="Low complexity" evidence="1">
    <location>
        <begin position="71"/>
        <end position="128"/>
    </location>
</feature>
<dbReference type="AlphaFoldDB" id="A0A8S3GMK6"/>
<protein>
    <submittedName>
        <fullName evidence="2">Uncharacterized protein</fullName>
    </submittedName>
</protein>
<comment type="caution">
    <text evidence="2">The sequence shown here is derived from an EMBL/GenBank/DDBJ whole genome shotgun (WGS) entry which is preliminary data.</text>
</comment>
<evidence type="ECO:0000313" key="2">
    <source>
        <dbReference type="EMBL" id="CAF5169264.1"/>
    </source>
</evidence>
<feature type="compositionally biased region" description="Polar residues" evidence="1">
    <location>
        <begin position="129"/>
        <end position="138"/>
    </location>
</feature>
<feature type="region of interest" description="Disordered" evidence="1">
    <location>
        <begin position="58"/>
        <end position="147"/>
    </location>
</feature>
<feature type="non-terminal residue" evidence="2">
    <location>
        <position position="1"/>
    </location>
</feature>
<proteinExistence type="predicted"/>
<name>A0A8S3GMK6_9BILA</name>